<dbReference type="PANTHER" id="PTHR46401:SF2">
    <property type="entry name" value="GLYCOSYLTRANSFERASE WBBK-RELATED"/>
    <property type="match status" value="1"/>
</dbReference>
<dbReference type="STRING" id="862908.BMS_0327"/>
<dbReference type="RefSeq" id="WP_014243039.1">
    <property type="nucleotide sequence ID" value="NC_016620.1"/>
</dbReference>
<dbReference type="KEGG" id="bmx:BMS_0327"/>
<gene>
    <name evidence="3" type="ordered locus">BMS_0327</name>
</gene>
<dbReference type="Pfam" id="PF00534">
    <property type="entry name" value="Glycos_transf_1"/>
    <property type="match status" value="1"/>
</dbReference>
<reference evidence="4" key="1">
    <citation type="journal article" date="2013" name="ISME J.">
        <title>A small predatory core genome in the divergent marine Bacteriovorax marinus SJ and the terrestrial Bdellovibrio bacteriovorus.</title>
        <authorList>
            <person name="Crossman L.C."/>
            <person name="Chen H."/>
            <person name="Cerdeno-Tarraga A.M."/>
            <person name="Brooks K."/>
            <person name="Quail M.A."/>
            <person name="Pineiro S.A."/>
            <person name="Hobley L."/>
            <person name="Sockett R.E."/>
            <person name="Bentley S.D."/>
            <person name="Parkhill J."/>
            <person name="Williams H.N."/>
            <person name="Stine O.C."/>
        </authorList>
    </citation>
    <scope>NUCLEOTIDE SEQUENCE [LARGE SCALE GENOMIC DNA]</scope>
    <source>
        <strain evidence="4">ATCC BAA-682 / DSM 15412 / SJ</strain>
    </source>
</reference>
<dbReference type="PATRIC" id="fig|862908.3.peg.315"/>
<dbReference type="PANTHER" id="PTHR46401">
    <property type="entry name" value="GLYCOSYLTRANSFERASE WBBK-RELATED"/>
    <property type="match status" value="1"/>
</dbReference>
<feature type="domain" description="Glycosyl transferase family 1" evidence="2">
    <location>
        <begin position="191"/>
        <end position="342"/>
    </location>
</feature>
<evidence type="ECO:0000259" key="2">
    <source>
        <dbReference type="Pfam" id="PF00534"/>
    </source>
</evidence>
<dbReference type="EMBL" id="FQ312005">
    <property type="protein sequence ID" value="CBW25251.1"/>
    <property type="molecule type" value="Genomic_DNA"/>
</dbReference>
<dbReference type="eggNOG" id="COG0438">
    <property type="taxonomic scope" value="Bacteria"/>
</dbReference>
<organism evidence="3 4">
    <name type="scientific">Halobacteriovorax marinus (strain ATCC BAA-682 / DSM 15412 / SJ)</name>
    <name type="common">Bacteriovorax marinus</name>
    <dbReference type="NCBI Taxonomy" id="862908"/>
    <lineage>
        <taxon>Bacteria</taxon>
        <taxon>Pseudomonadati</taxon>
        <taxon>Bdellovibrionota</taxon>
        <taxon>Bacteriovoracia</taxon>
        <taxon>Bacteriovoracales</taxon>
        <taxon>Halobacteriovoraceae</taxon>
        <taxon>Halobacteriovorax</taxon>
    </lineage>
</organism>
<dbReference type="Proteomes" id="UP000008963">
    <property type="component" value="Chromosome"/>
</dbReference>
<dbReference type="OrthoDB" id="6194329at2"/>
<name>E1X3F6_HALMS</name>
<evidence type="ECO:0000256" key="1">
    <source>
        <dbReference type="ARBA" id="ARBA00022679"/>
    </source>
</evidence>
<accession>E1X3F6</accession>
<proteinExistence type="predicted"/>
<keyword evidence="4" id="KW-1185">Reference proteome</keyword>
<dbReference type="InterPro" id="IPR001296">
    <property type="entry name" value="Glyco_trans_1"/>
</dbReference>
<dbReference type="SUPFAM" id="SSF53756">
    <property type="entry name" value="UDP-Glycosyltransferase/glycogen phosphorylase"/>
    <property type="match status" value="1"/>
</dbReference>
<dbReference type="GO" id="GO:0016757">
    <property type="term" value="F:glycosyltransferase activity"/>
    <property type="evidence" value="ECO:0007669"/>
    <property type="project" value="InterPro"/>
</dbReference>
<dbReference type="CAZy" id="GT4">
    <property type="family name" value="Glycosyltransferase Family 4"/>
</dbReference>
<evidence type="ECO:0000313" key="3">
    <source>
        <dbReference type="EMBL" id="CBW25251.1"/>
    </source>
</evidence>
<sequence>MKVVLLHDWLTGFRGGERVLEVFCEIFPDAPLYTLIYDKGSTSPIIENRKIKSSFLNYIPGVKKHYRKFLPLFPLAAQSLKIIEDADLVISSSHCVIKGVRKPSGAKHISYIHSPMRYLYDQFDVYFGKEAPFYQRLGAMIFKNYLIKWDLQSNSNVDVPIANANFVQERIRKYYQLDCDVIHPFVDLKDFKENQESPAEKEDYYLMVTAFAPNKRVDLAISAFNKLGKKLKIIGSGQQEDYLKEIANENIEFLGNLSREEVVTHFSRAKALVFPGTEDFGITPLEALASGTPVIAYRFGGVLETLNDDVAVFFDKQDKAGLIGAVADFEKKVFVRSNLYSRAEEFSREKFIEKIKHLVEKTMESKNG</sequence>
<dbReference type="HOGENOM" id="CLU_041001_0_0_7"/>
<protein>
    <submittedName>
        <fullName evidence="3">Glycosyltransferase</fullName>
    </submittedName>
</protein>
<evidence type="ECO:0000313" key="4">
    <source>
        <dbReference type="Proteomes" id="UP000008963"/>
    </source>
</evidence>
<dbReference type="AlphaFoldDB" id="E1X3F6"/>
<keyword evidence="1" id="KW-0808">Transferase</keyword>
<dbReference type="Gene3D" id="3.40.50.2000">
    <property type="entry name" value="Glycogen Phosphorylase B"/>
    <property type="match status" value="1"/>
</dbReference>